<sequence length="126" mass="14307">MYPSLFPCVINDRDLNLLDRHRVRINSQHTGGLARCRTKPARKLGKIVRCVQALDGFMPTVFVDQIIPIGNDVSERTAVIAERNTTIHAPAGLVLQVILWELLVDLFPVQQSYRNRPASWQFAIML</sequence>
<dbReference type="EMBL" id="CAFBQW010000174">
    <property type="protein sequence ID" value="CAB5068169.1"/>
    <property type="molecule type" value="Genomic_DNA"/>
</dbReference>
<gene>
    <name evidence="1" type="ORF">UFOPK4354_01416</name>
</gene>
<dbReference type="AlphaFoldDB" id="A0A6J7UQI0"/>
<proteinExistence type="predicted"/>
<reference evidence="1" key="1">
    <citation type="submission" date="2020-05" db="EMBL/GenBank/DDBJ databases">
        <authorList>
            <person name="Chiriac C."/>
            <person name="Salcher M."/>
            <person name="Ghai R."/>
            <person name="Kavagutti S V."/>
        </authorList>
    </citation>
    <scope>NUCLEOTIDE SEQUENCE</scope>
</reference>
<organism evidence="1">
    <name type="scientific">freshwater metagenome</name>
    <dbReference type="NCBI Taxonomy" id="449393"/>
    <lineage>
        <taxon>unclassified sequences</taxon>
        <taxon>metagenomes</taxon>
        <taxon>ecological metagenomes</taxon>
    </lineage>
</organism>
<accession>A0A6J7UQI0</accession>
<protein>
    <submittedName>
        <fullName evidence="1">Unannotated protein</fullName>
    </submittedName>
</protein>
<name>A0A6J7UQI0_9ZZZZ</name>
<evidence type="ECO:0000313" key="1">
    <source>
        <dbReference type="EMBL" id="CAB5068169.1"/>
    </source>
</evidence>